<gene>
    <name evidence="1" type="ordered locus">RC1312</name>
</gene>
<evidence type="ECO:0000313" key="1">
    <source>
        <dbReference type="EMBL" id="AAL03850.1"/>
    </source>
</evidence>
<name>Q92G15_RICCN</name>
<organism evidence="1 2">
    <name type="scientific">Rickettsia conorii (strain ATCC VR-613 / Malish 7)</name>
    <dbReference type="NCBI Taxonomy" id="272944"/>
    <lineage>
        <taxon>Bacteria</taxon>
        <taxon>Pseudomonadati</taxon>
        <taxon>Pseudomonadota</taxon>
        <taxon>Alphaproteobacteria</taxon>
        <taxon>Rickettsiales</taxon>
        <taxon>Rickettsiaceae</taxon>
        <taxon>Rickettsieae</taxon>
        <taxon>Rickettsia</taxon>
        <taxon>spotted fever group</taxon>
    </lineage>
</organism>
<dbReference type="AlphaFoldDB" id="Q92G15"/>
<dbReference type="GO" id="GO:0016746">
    <property type="term" value="F:acyltransferase activity"/>
    <property type="evidence" value="ECO:0007669"/>
    <property type="project" value="UniProtKB-KW"/>
</dbReference>
<protein>
    <submittedName>
        <fullName evidence="1">Uncharacterized protein</fullName>
    </submittedName>
</protein>
<accession>Q92G15</accession>
<dbReference type="HOGENOM" id="CLU_1229106_0_0_5"/>
<keyword evidence="1" id="KW-0012">Acyltransferase</keyword>
<evidence type="ECO:0000313" key="2">
    <source>
        <dbReference type="Proteomes" id="UP000000816"/>
    </source>
</evidence>
<keyword evidence="1" id="KW-0808">Transferase</keyword>
<dbReference type="PIR" id="H97863">
    <property type="entry name" value="H97863"/>
</dbReference>
<reference evidence="1 2" key="1">
    <citation type="journal article" date="2001" name="Science">
        <title>Mechanisms of evolution in Rickettsia conorii and R. prowazekii.</title>
        <authorList>
            <person name="Ogata H."/>
            <person name="Audic S."/>
            <person name="Renesto-Audiffren P."/>
            <person name="Fournier P.-E."/>
            <person name="Barbe V."/>
            <person name="Samson D."/>
            <person name="Roux V."/>
            <person name="Cossart P."/>
            <person name="Weissenbach J."/>
            <person name="Claverie J.-M."/>
            <person name="Raoult D."/>
        </authorList>
    </citation>
    <scope>NUCLEOTIDE SEQUENCE [LARGE SCALE GENOMIC DNA]</scope>
    <source>
        <strain evidence="2">ATCC VR-613 / Malish 7</strain>
    </source>
</reference>
<dbReference type="Proteomes" id="UP000000816">
    <property type="component" value="Chromosome"/>
</dbReference>
<sequence length="225" mass="26100">MAKFLKETGGVYKPVREKEYRKAFMGLDAFDSSIEYHDQDLTDVYVVFTYNKTWEQKSSIDIPSIEMIITMATSRTQILFKAPIYDYNNTKKHSSLSLKLHNFIAKCAEIIYPNKKEYMITVPTKNITHIIIKEYEKKQILGEKKAPIKFTEAGYGAFSDLVLYGKNGEVLNKLTADQIRGEFAWFCTSPYLLKNQHEQEPLITYDLETLANLSFKNSYIDIIQK</sequence>
<dbReference type="KEGG" id="rco:RC1312"/>
<dbReference type="EMBL" id="AE006914">
    <property type="protein sequence ID" value="AAL03850.1"/>
    <property type="molecule type" value="Genomic_DNA"/>
</dbReference>
<proteinExistence type="predicted"/>